<sequence length="43" mass="4896">MSKIDEVFQIFGDGRKHGVDEVAKAVSLPKFKVRKVLDFLAEF</sequence>
<accession>X1KQK6</accession>
<feature type="non-terminal residue" evidence="1">
    <location>
        <position position="43"/>
    </location>
</feature>
<dbReference type="AlphaFoldDB" id="X1KQK6"/>
<comment type="caution">
    <text evidence="1">The sequence shown here is derived from an EMBL/GenBank/DDBJ whole genome shotgun (WGS) entry which is preliminary data.</text>
</comment>
<protein>
    <recommendedName>
        <fullName evidence="2">HTH iclR-type domain-containing protein</fullName>
    </recommendedName>
</protein>
<proteinExistence type="predicted"/>
<evidence type="ECO:0008006" key="2">
    <source>
        <dbReference type="Google" id="ProtNLM"/>
    </source>
</evidence>
<dbReference type="EMBL" id="BARV01008877">
    <property type="protein sequence ID" value="GAI09372.1"/>
    <property type="molecule type" value="Genomic_DNA"/>
</dbReference>
<name>X1KQK6_9ZZZZ</name>
<organism evidence="1">
    <name type="scientific">marine sediment metagenome</name>
    <dbReference type="NCBI Taxonomy" id="412755"/>
    <lineage>
        <taxon>unclassified sequences</taxon>
        <taxon>metagenomes</taxon>
        <taxon>ecological metagenomes</taxon>
    </lineage>
</organism>
<reference evidence="1" key="1">
    <citation type="journal article" date="2014" name="Front. Microbiol.">
        <title>High frequency of phylogenetically diverse reductive dehalogenase-homologous genes in deep subseafloor sedimentary metagenomes.</title>
        <authorList>
            <person name="Kawai M."/>
            <person name="Futagami T."/>
            <person name="Toyoda A."/>
            <person name="Takaki Y."/>
            <person name="Nishi S."/>
            <person name="Hori S."/>
            <person name="Arai W."/>
            <person name="Tsubouchi T."/>
            <person name="Morono Y."/>
            <person name="Uchiyama I."/>
            <person name="Ito T."/>
            <person name="Fujiyama A."/>
            <person name="Inagaki F."/>
            <person name="Takami H."/>
        </authorList>
    </citation>
    <scope>NUCLEOTIDE SEQUENCE</scope>
    <source>
        <strain evidence="1">Expedition CK06-06</strain>
    </source>
</reference>
<gene>
    <name evidence="1" type="ORF">S06H3_17706</name>
</gene>
<evidence type="ECO:0000313" key="1">
    <source>
        <dbReference type="EMBL" id="GAI09372.1"/>
    </source>
</evidence>